<protein>
    <submittedName>
        <fullName evidence="3">TIR domain-containing protein</fullName>
    </submittedName>
</protein>
<feature type="transmembrane region" description="Helical" evidence="1">
    <location>
        <begin position="205"/>
        <end position="229"/>
    </location>
</feature>
<dbReference type="PROSITE" id="PS50104">
    <property type="entry name" value="TIR"/>
    <property type="match status" value="1"/>
</dbReference>
<feature type="transmembrane region" description="Helical" evidence="1">
    <location>
        <begin position="145"/>
        <end position="166"/>
    </location>
</feature>
<dbReference type="InterPro" id="IPR000157">
    <property type="entry name" value="TIR_dom"/>
</dbReference>
<feature type="transmembrane region" description="Helical" evidence="1">
    <location>
        <begin position="590"/>
        <end position="609"/>
    </location>
</feature>
<dbReference type="InterPro" id="IPR035897">
    <property type="entry name" value="Toll_tir_struct_dom_sf"/>
</dbReference>
<evidence type="ECO:0000259" key="2">
    <source>
        <dbReference type="PROSITE" id="PS50104"/>
    </source>
</evidence>
<gene>
    <name evidence="3" type="ORF">FB471_5791</name>
</gene>
<dbReference type="Proteomes" id="UP000320876">
    <property type="component" value="Unassembled WGS sequence"/>
</dbReference>
<evidence type="ECO:0000313" key="4">
    <source>
        <dbReference type="Proteomes" id="UP000320876"/>
    </source>
</evidence>
<feature type="transmembrane region" description="Helical" evidence="1">
    <location>
        <begin position="524"/>
        <end position="546"/>
    </location>
</feature>
<evidence type="ECO:0000256" key="1">
    <source>
        <dbReference type="SAM" id="Phobius"/>
    </source>
</evidence>
<evidence type="ECO:0000313" key="3">
    <source>
        <dbReference type="EMBL" id="TQJ05942.1"/>
    </source>
</evidence>
<organism evidence="3 4">
    <name type="scientific">Amycolatopsis cihanbeyliensis</name>
    <dbReference type="NCBI Taxonomy" id="1128664"/>
    <lineage>
        <taxon>Bacteria</taxon>
        <taxon>Bacillati</taxon>
        <taxon>Actinomycetota</taxon>
        <taxon>Actinomycetes</taxon>
        <taxon>Pseudonocardiales</taxon>
        <taxon>Pseudonocardiaceae</taxon>
        <taxon>Amycolatopsis</taxon>
    </lineage>
</organism>
<keyword evidence="1" id="KW-0472">Membrane</keyword>
<dbReference type="SUPFAM" id="SSF52200">
    <property type="entry name" value="Toll/Interleukin receptor TIR domain"/>
    <property type="match status" value="1"/>
</dbReference>
<feature type="domain" description="TIR" evidence="2">
    <location>
        <begin position="1"/>
        <end position="119"/>
    </location>
</feature>
<feature type="non-terminal residue" evidence="3">
    <location>
        <position position="690"/>
    </location>
</feature>
<dbReference type="Pfam" id="PF13676">
    <property type="entry name" value="TIR_2"/>
    <property type="match status" value="1"/>
</dbReference>
<feature type="transmembrane region" description="Helical" evidence="1">
    <location>
        <begin position="629"/>
        <end position="650"/>
    </location>
</feature>
<feature type="transmembrane region" description="Helical" evidence="1">
    <location>
        <begin position="552"/>
        <end position="570"/>
    </location>
</feature>
<proteinExistence type="predicted"/>
<dbReference type="AlphaFoldDB" id="A0A542DS51"/>
<comment type="caution">
    <text evidence="3">The sequence shown here is derived from an EMBL/GenBank/DDBJ whole genome shotgun (WGS) entry which is preliminary data.</text>
</comment>
<dbReference type="Gene3D" id="3.40.50.10140">
    <property type="entry name" value="Toll/interleukin-1 receptor homology (TIR) domain"/>
    <property type="match status" value="1"/>
</dbReference>
<dbReference type="SMART" id="SM00255">
    <property type="entry name" value="TIR"/>
    <property type="match status" value="1"/>
</dbReference>
<sequence length="690" mass="75252">MTVFVSYSRHEFNFAEAVAATLRSHGALQPWLDVQRLRPGDDWERKLDQGLEDADALLLVASRAAIASPYVRREWSRALERGIPIYIGVVEAVELPDELSDAPVYDLRTRFWSRTAALGAVIANARIEPTPAAPRRNRWGLPSRMPTPVAATATLLAFTAIAFIWATTLMVNLDFAVARLVPDVFTGDSWMGNVSALEGLRAKRWLAAILPLLGMTLLIALLAASVVALCSGLLRRRSGWVSLAVGSGASAMFGLTVFLGVAPIGRTPSGGEFFSTSVMEQVYPVPPGIAADTGVLRTLLASGAGCAVVGVILVVSSRTLHLWLPTGKGADHHRGRIVQTRRPRWRELRRAMEEFKNADQRYIPDRQTTSFLIALRSYFARGAGLPPSPEQPAVEVVPLAHADRPIAKLLTESCRQAGFAGGASRAGWVLVLVSSHVSWPEAARRIEQIGARAICVLLDNMHLHADAEKLRRRQWLDFRERRPDNLSFLLFALRRSDTGLVENGVSPTPIATERFRAPSPVRWFIAHTISMSGFISGFTLTRLILWPLDVRSLALLAATAALDVTCWRLCHRVTTRQITVGRFRRSSWGVLALSAVWAGLAVSTLWTPLTRWIGADQEYPPSIIARDQAALVAAVVVFVVLSGAGVLQLFQRLLRDVWLPRVTSSTGRQVSGIGTGSQAVLIAVCAAIGA</sequence>
<reference evidence="3 4" key="1">
    <citation type="submission" date="2019-06" db="EMBL/GenBank/DDBJ databases">
        <title>Sequencing the genomes of 1000 actinobacteria strains.</title>
        <authorList>
            <person name="Klenk H.-P."/>
        </authorList>
    </citation>
    <scope>NUCLEOTIDE SEQUENCE [LARGE SCALE GENOMIC DNA]</scope>
    <source>
        <strain evidence="3 4">DSM 45679</strain>
    </source>
</reference>
<keyword evidence="1" id="KW-0812">Transmembrane</keyword>
<name>A0A542DS51_AMYCI</name>
<dbReference type="RefSeq" id="WP_170220966.1">
    <property type="nucleotide sequence ID" value="NZ_VFML01000001.1"/>
</dbReference>
<feature type="transmembrane region" description="Helical" evidence="1">
    <location>
        <begin position="294"/>
        <end position="315"/>
    </location>
</feature>
<dbReference type="EMBL" id="VFML01000001">
    <property type="protein sequence ID" value="TQJ05942.1"/>
    <property type="molecule type" value="Genomic_DNA"/>
</dbReference>
<dbReference type="GO" id="GO:0007165">
    <property type="term" value="P:signal transduction"/>
    <property type="evidence" value="ECO:0007669"/>
    <property type="project" value="InterPro"/>
</dbReference>
<keyword evidence="4" id="KW-1185">Reference proteome</keyword>
<feature type="transmembrane region" description="Helical" evidence="1">
    <location>
        <begin position="241"/>
        <end position="264"/>
    </location>
</feature>
<accession>A0A542DS51</accession>
<keyword evidence="1" id="KW-1133">Transmembrane helix</keyword>